<evidence type="ECO:0000313" key="2">
    <source>
        <dbReference type="EMBL" id="MBX63506.1"/>
    </source>
</evidence>
<evidence type="ECO:0000256" key="1">
    <source>
        <dbReference type="SAM" id="Phobius"/>
    </source>
</evidence>
<feature type="transmembrane region" description="Helical" evidence="1">
    <location>
        <begin position="15"/>
        <end position="36"/>
    </location>
</feature>
<keyword evidence="1" id="KW-1133">Transmembrane helix</keyword>
<accession>A0A2P2Q947</accession>
<dbReference type="EMBL" id="GGEC01083022">
    <property type="protein sequence ID" value="MBX63506.1"/>
    <property type="molecule type" value="Transcribed_RNA"/>
</dbReference>
<keyword evidence="1" id="KW-0472">Membrane</keyword>
<organism evidence="2">
    <name type="scientific">Rhizophora mucronata</name>
    <name type="common">Asiatic mangrove</name>
    <dbReference type="NCBI Taxonomy" id="61149"/>
    <lineage>
        <taxon>Eukaryota</taxon>
        <taxon>Viridiplantae</taxon>
        <taxon>Streptophyta</taxon>
        <taxon>Embryophyta</taxon>
        <taxon>Tracheophyta</taxon>
        <taxon>Spermatophyta</taxon>
        <taxon>Magnoliopsida</taxon>
        <taxon>eudicotyledons</taxon>
        <taxon>Gunneridae</taxon>
        <taxon>Pentapetalae</taxon>
        <taxon>rosids</taxon>
        <taxon>fabids</taxon>
        <taxon>Malpighiales</taxon>
        <taxon>Rhizophoraceae</taxon>
        <taxon>Rhizophora</taxon>
    </lineage>
</organism>
<reference evidence="2" key="1">
    <citation type="submission" date="2018-02" db="EMBL/GenBank/DDBJ databases">
        <title>Rhizophora mucronata_Transcriptome.</title>
        <authorList>
            <person name="Meera S.P."/>
            <person name="Sreeshan A."/>
            <person name="Augustine A."/>
        </authorList>
    </citation>
    <scope>NUCLEOTIDE SEQUENCE</scope>
    <source>
        <tissue evidence="2">Leaf</tissue>
    </source>
</reference>
<dbReference type="AlphaFoldDB" id="A0A2P2Q947"/>
<name>A0A2P2Q947_RHIMU</name>
<sequence length="50" mass="6240">MFLFAGQWQEFPGHLWVSFFLIFSWCLPYCFFYSILSKLPQGKQWWHIFM</sequence>
<protein>
    <submittedName>
        <fullName evidence="2">Uncharacterized protein</fullName>
    </submittedName>
</protein>
<proteinExistence type="predicted"/>
<keyword evidence="1" id="KW-0812">Transmembrane</keyword>